<proteinExistence type="predicted"/>
<gene>
    <name evidence="2" type="ORF">BDV96DRAFT_651750</name>
</gene>
<reference evidence="2" key="1">
    <citation type="journal article" date="2020" name="Stud. Mycol.">
        <title>101 Dothideomycetes genomes: a test case for predicting lifestyles and emergence of pathogens.</title>
        <authorList>
            <person name="Haridas S."/>
            <person name="Albert R."/>
            <person name="Binder M."/>
            <person name="Bloem J."/>
            <person name="Labutti K."/>
            <person name="Salamov A."/>
            <person name="Andreopoulos B."/>
            <person name="Baker S."/>
            <person name="Barry K."/>
            <person name="Bills G."/>
            <person name="Bluhm B."/>
            <person name="Cannon C."/>
            <person name="Castanera R."/>
            <person name="Culley D."/>
            <person name="Daum C."/>
            <person name="Ezra D."/>
            <person name="Gonzalez J."/>
            <person name="Henrissat B."/>
            <person name="Kuo A."/>
            <person name="Liang C."/>
            <person name="Lipzen A."/>
            <person name="Lutzoni F."/>
            <person name="Magnuson J."/>
            <person name="Mondo S."/>
            <person name="Nolan M."/>
            <person name="Ohm R."/>
            <person name="Pangilinan J."/>
            <person name="Park H.-J."/>
            <person name="Ramirez L."/>
            <person name="Alfaro M."/>
            <person name="Sun H."/>
            <person name="Tritt A."/>
            <person name="Yoshinaga Y."/>
            <person name="Zwiers L.-H."/>
            <person name="Turgeon B."/>
            <person name="Goodwin S."/>
            <person name="Spatafora J."/>
            <person name="Crous P."/>
            <person name="Grigoriev I."/>
        </authorList>
    </citation>
    <scope>NUCLEOTIDE SEQUENCE</scope>
    <source>
        <strain evidence="2">CBS 627.86</strain>
    </source>
</reference>
<feature type="compositionally biased region" description="Gly residues" evidence="1">
    <location>
        <begin position="206"/>
        <end position="216"/>
    </location>
</feature>
<feature type="region of interest" description="Disordered" evidence="1">
    <location>
        <begin position="191"/>
        <end position="241"/>
    </location>
</feature>
<dbReference type="EMBL" id="ML977341">
    <property type="protein sequence ID" value="KAF2109784.1"/>
    <property type="molecule type" value="Genomic_DNA"/>
</dbReference>
<evidence type="ECO:0000313" key="3">
    <source>
        <dbReference type="Proteomes" id="UP000799770"/>
    </source>
</evidence>
<evidence type="ECO:0000313" key="2">
    <source>
        <dbReference type="EMBL" id="KAF2109784.1"/>
    </source>
</evidence>
<dbReference type="AlphaFoldDB" id="A0A6A5YSR8"/>
<organism evidence="2 3">
    <name type="scientific">Lophiotrema nucula</name>
    <dbReference type="NCBI Taxonomy" id="690887"/>
    <lineage>
        <taxon>Eukaryota</taxon>
        <taxon>Fungi</taxon>
        <taxon>Dikarya</taxon>
        <taxon>Ascomycota</taxon>
        <taxon>Pezizomycotina</taxon>
        <taxon>Dothideomycetes</taxon>
        <taxon>Pleosporomycetidae</taxon>
        <taxon>Pleosporales</taxon>
        <taxon>Lophiotremataceae</taxon>
        <taxon>Lophiotrema</taxon>
    </lineage>
</organism>
<keyword evidence="3" id="KW-1185">Reference proteome</keyword>
<dbReference type="Proteomes" id="UP000799770">
    <property type="component" value="Unassembled WGS sequence"/>
</dbReference>
<sequence length="241" mass="26655">MAMAMTMAIHLKKKSRSIRRKIKQSTTIVYHDVEKAERVHLAVLQDDPFKLSLPISMPKKHHLPVQCCSQTLQSSKLKMHLGSQAGIAEITDEAITAEVMLVDEDAHARSSTISILVDVLALHTMRKRSVGQSSMTSSVIGGEEELDEWDAKMKEEGWDVDDDSKPPPDYICEKYGLYKPDWAWGDGTMIRGRGRGRGRGNEGRGSLRGGRGGRIGGPKAKGSRGRGGHSWTGEQEFASEW</sequence>
<evidence type="ECO:0000256" key="1">
    <source>
        <dbReference type="SAM" id="MobiDB-lite"/>
    </source>
</evidence>
<name>A0A6A5YSR8_9PLEO</name>
<protein>
    <submittedName>
        <fullName evidence="2">Uncharacterized protein</fullName>
    </submittedName>
</protein>
<accession>A0A6A5YSR8</accession>